<dbReference type="HOGENOM" id="CLU_1846898_0_0_1"/>
<feature type="region of interest" description="Disordered" evidence="1">
    <location>
        <begin position="66"/>
        <end position="99"/>
    </location>
</feature>
<evidence type="ECO:0000313" key="3">
    <source>
        <dbReference type="EMBL" id="EGT50511.1"/>
    </source>
</evidence>
<evidence type="ECO:0000256" key="1">
    <source>
        <dbReference type="SAM" id="MobiDB-lite"/>
    </source>
</evidence>
<gene>
    <name evidence="3" type="ORF">CAEBREN_03895</name>
</gene>
<keyword evidence="4" id="KW-1185">Reference proteome</keyword>
<feature type="compositionally biased region" description="Basic and acidic residues" evidence="1">
    <location>
        <begin position="66"/>
        <end position="86"/>
    </location>
</feature>
<evidence type="ECO:0000256" key="2">
    <source>
        <dbReference type="SAM" id="SignalP"/>
    </source>
</evidence>
<reference evidence="4" key="1">
    <citation type="submission" date="2011-07" db="EMBL/GenBank/DDBJ databases">
        <authorList>
            <consortium name="Caenorhabditis brenneri Sequencing and Analysis Consortium"/>
            <person name="Wilson R.K."/>
        </authorList>
    </citation>
    <scope>NUCLEOTIDE SEQUENCE [LARGE SCALE GENOMIC DNA]</scope>
    <source>
        <strain evidence="4">PB2801</strain>
    </source>
</reference>
<dbReference type="AlphaFoldDB" id="G0PBK1"/>
<keyword evidence="2" id="KW-0732">Signal</keyword>
<protein>
    <recommendedName>
        <fullName evidence="5">SXP/RAL-2 family protein Ani s 5-like cation-binding domain-containing protein</fullName>
    </recommendedName>
</protein>
<dbReference type="Proteomes" id="UP000008068">
    <property type="component" value="Unassembled WGS sequence"/>
</dbReference>
<feature type="signal peptide" evidence="2">
    <location>
        <begin position="1"/>
        <end position="24"/>
    </location>
</feature>
<name>G0PBK1_CAEBE</name>
<dbReference type="EMBL" id="GL380213">
    <property type="protein sequence ID" value="EGT50511.1"/>
    <property type="molecule type" value="Genomic_DNA"/>
</dbReference>
<organism evidence="4">
    <name type="scientific">Caenorhabditis brenneri</name>
    <name type="common">Nematode worm</name>
    <dbReference type="NCBI Taxonomy" id="135651"/>
    <lineage>
        <taxon>Eukaryota</taxon>
        <taxon>Metazoa</taxon>
        <taxon>Ecdysozoa</taxon>
        <taxon>Nematoda</taxon>
        <taxon>Chromadorea</taxon>
        <taxon>Rhabditida</taxon>
        <taxon>Rhabditina</taxon>
        <taxon>Rhabditomorpha</taxon>
        <taxon>Rhabditoidea</taxon>
        <taxon>Rhabditidae</taxon>
        <taxon>Peloderinae</taxon>
        <taxon>Caenorhabditis</taxon>
    </lineage>
</organism>
<evidence type="ECO:0000313" key="4">
    <source>
        <dbReference type="Proteomes" id="UP000008068"/>
    </source>
</evidence>
<feature type="chain" id="PRO_5003406706" description="SXP/RAL-2 family protein Ani s 5-like cation-binding domain-containing protein" evidence="2">
    <location>
        <begin position="25"/>
        <end position="139"/>
    </location>
</feature>
<evidence type="ECO:0008006" key="5">
    <source>
        <dbReference type="Google" id="ProtNLM"/>
    </source>
</evidence>
<dbReference type="InParanoid" id="G0PBK1"/>
<accession>G0PBK1</accession>
<proteinExistence type="predicted"/>
<sequence length="139" mass="16406">MSPVFSLLFGAVLLVSLSSHQVGASTKLDNYDYISSRIQREAALNPGDEIAYQHFLEKINQLNEEERKEREEKYMKLPEGWSEKQTQKTQKRAAQHHGLPAQIRNQYYNEFLNIVEKQDAEDQKRYDDYFKAKMQNLDY</sequence>